<reference evidence="14" key="1">
    <citation type="journal article" date="2016" name="Genome Biol. Evol.">
        <title>Comparative 'omics' of the Fusarium fujikuroi species complex highlights differences in genetic potential and metabolite synthesis.</title>
        <authorList>
            <person name="Niehaus E.-M."/>
            <person name="Muensterkoetter M."/>
            <person name="Proctor R.H."/>
            <person name="Brown D.W."/>
            <person name="Sharon A."/>
            <person name="Idan Y."/>
            <person name="Oren-Young L."/>
            <person name="Sieber C.M."/>
            <person name="Novak O."/>
            <person name="Pencik A."/>
            <person name="Tarkowska D."/>
            <person name="Hromadova K."/>
            <person name="Freeman S."/>
            <person name="Maymon M."/>
            <person name="Elazar M."/>
            <person name="Youssef S.A."/>
            <person name="El-Shabrawy E.S.M."/>
            <person name="Shalaby A.B.A."/>
            <person name="Houterman P."/>
            <person name="Brock N.L."/>
            <person name="Burkhardt I."/>
            <person name="Tsavkelova E.A."/>
            <person name="Dickschat J.S."/>
            <person name="Galuszka P."/>
            <person name="Gueldener U."/>
            <person name="Tudzynski B."/>
        </authorList>
    </citation>
    <scope>NUCLEOTIDE SEQUENCE [LARGE SCALE GENOMIC DNA]</scope>
    <source>
        <strain evidence="14">MRC7560</strain>
    </source>
</reference>
<dbReference type="PROSITE" id="PS50920">
    <property type="entry name" value="SOLCAR"/>
    <property type="match status" value="3"/>
</dbReference>
<keyword evidence="6" id="KW-0999">Mitochondrion inner membrane</keyword>
<keyword evidence="8" id="KW-0496">Mitochondrion</keyword>
<dbReference type="InterPro" id="IPR050567">
    <property type="entry name" value="Mitochondrial_Carrier"/>
</dbReference>
<evidence type="ECO:0000256" key="9">
    <source>
        <dbReference type="ARBA" id="ARBA00023136"/>
    </source>
</evidence>
<feature type="repeat" description="Solcar" evidence="10">
    <location>
        <begin position="111"/>
        <end position="200"/>
    </location>
</feature>
<dbReference type="GO" id="GO:0031966">
    <property type="term" value="C:mitochondrial membrane"/>
    <property type="evidence" value="ECO:0007669"/>
    <property type="project" value="UniProtKB-SubCell"/>
</dbReference>
<name>A0A1L7UDJ3_FUSMA</name>
<dbReference type="GO" id="GO:1990575">
    <property type="term" value="P:mitochondrial L-ornithine transmembrane transport"/>
    <property type="evidence" value="ECO:0007669"/>
    <property type="project" value="TreeGrafter"/>
</dbReference>
<feature type="repeat" description="Solcar" evidence="10">
    <location>
        <begin position="4"/>
        <end position="89"/>
    </location>
</feature>
<dbReference type="InterPro" id="IPR018108">
    <property type="entry name" value="MCP_transmembrane"/>
</dbReference>
<protein>
    <submittedName>
        <fullName evidence="13">Related to carrier protein YMC1, mitochondrial</fullName>
    </submittedName>
</protein>
<dbReference type="PANTHER" id="PTHR45624:SF57">
    <property type="entry name" value="MITOCHONDRIAL SUBSTRATE CARRIER FAMILY PROTEIN L"/>
    <property type="match status" value="1"/>
</dbReference>
<dbReference type="Pfam" id="PF00153">
    <property type="entry name" value="Mito_carr"/>
    <property type="match status" value="3"/>
</dbReference>
<dbReference type="RefSeq" id="XP_041690367.1">
    <property type="nucleotide sequence ID" value="XM_041824937.1"/>
</dbReference>
<accession>A0A1L7UDJ3</accession>
<keyword evidence="7 12" id="KW-1133">Transmembrane helix</keyword>
<feature type="transmembrane region" description="Helical" evidence="12">
    <location>
        <begin position="206"/>
        <end position="225"/>
    </location>
</feature>
<evidence type="ECO:0000313" key="13">
    <source>
        <dbReference type="EMBL" id="CVL07232.1"/>
    </source>
</evidence>
<evidence type="ECO:0000256" key="3">
    <source>
        <dbReference type="ARBA" id="ARBA00022448"/>
    </source>
</evidence>
<dbReference type="GO" id="GO:0000064">
    <property type="term" value="F:L-ornithine transmembrane transporter activity"/>
    <property type="evidence" value="ECO:0007669"/>
    <property type="project" value="TreeGrafter"/>
</dbReference>
<dbReference type="InterPro" id="IPR023395">
    <property type="entry name" value="MCP_dom_sf"/>
</dbReference>
<keyword evidence="4 10" id="KW-0812">Transmembrane</keyword>
<organism evidence="13 14">
    <name type="scientific">Fusarium mangiferae</name>
    <name type="common">Mango malformation disease fungus</name>
    <dbReference type="NCBI Taxonomy" id="192010"/>
    <lineage>
        <taxon>Eukaryota</taxon>
        <taxon>Fungi</taxon>
        <taxon>Dikarya</taxon>
        <taxon>Ascomycota</taxon>
        <taxon>Pezizomycotina</taxon>
        <taxon>Sordariomycetes</taxon>
        <taxon>Hypocreomycetidae</taxon>
        <taxon>Hypocreales</taxon>
        <taxon>Nectriaceae</taxon>
        <taxon>Fusarium</taxon>
        <taxon>Fusarium fujikuroi species complex</taxon>
    </lineage>
</organism>
<evidence type="ECO:0000256" key="1">
    <source>
        <dbReference type="ARBA" id="ARBA00004225"/>
    </source>
</evidence>
<dbReference type="VEuPathDB" id="FungiDB:FMAN_15342"/>
<dbReference type="Proteomes" id="UP000184255">
    <property type="component" value="Unassembled WGS sequence"/>
</dbReference>
<keyword evidence="14" id="KW-1185">Reference proteome</keyword>
<evidence type="ECO:0000313" key="14">
    <source>
        <dbReference type="Proteomes" id="UP000184255"/>
    </source>
</evidence>
<keyword evidence="5" id="KW-0677">Repeat</keyword>
<proteinExistence type="inferred from homology"/>
<evidence type="ECO:0000256" key="4">
    <source>
        <dbReference type="ARBA" id="ARBA00022692"/>
    </source>
</evidence>
<comment type="similarity">
    <text evidence="2 11">Belongs to the mitochondrial carrier (TC 2.A.29) family.</text>
</comment>
<keyword evidence="9 10" id="KW-0472">Membrane</keyword>
<dbReference type="AlphaFoldDB" id="A0A1L7UDJ3"/>
<evidence type="ECO:0000256" key="11">
    <source>
        <dbReference type="RuleBase" id="RU000488"/>
    </source>
</evidence>
<dbReference type="Gene3D" id="1.50.40.10">
    <property type="entry name" value="Mitochondrial carrier domain"/>
    <property type="match status" value="2"/>
</dbReference>
<evidence type="ECO:0000256" key="7">
    <source>
        <dbReference type="ARBA" id="ARBA00022989"/>
    </source>
</evidence>
<evidence type="ECO:0000256" key="12">
    <source>
        <dbReference type="SAM" id="Phobius"/>
    </source>
</evidence>
<sequence length="306" mass="34250">MEKQGGAQGFVAGAFSGVAKVSTGHPFDTIKVRLQTSSTSRFRGPWHCLHETISQEGIRGLYKGFTPPLIGFVFMDSILLGSFSIYRDYFRSTCPETSSPAKLPYLDESTRSCLIHGVSGGLAGWTVSLIATPIEHIKARLQIQYTTTGAQRLYSGPFDCLQKVFTAHGVTGVYRGFFSTIIFRSFFAVFWSSYDLLSRQMQRRTNFSTPLVNFLAAGFAAQMYWLTGYPTDVIKQRIMTSPLNGPRWSCMDTARTIYREAGWKGFWRGFLPCILRAFPANAMSIVAFEASMRGMTRRVYVGDLDL</sequence>
<feature type="transmembrane region" description="Helical" evidence="12">
    <location>
        <begin position="269"/>
        <end position="288"/>
    </location>
</feature>
<comment type="subcellular location">
    <subcellularLocation>
        <location evidence="1">Mitochondrion membrane</location>
        <topology evidence="1">Multi-pass membrane protein</topology>
    </subcellularLocation>
</comment>
<gene>
    <name evidence="13" type="ORF">FMAN_15342</name>
</gene>
<evidence type="ECO:0000256" key="10">
    <source>
        <dbReference type="PROSITE-ProRule" id="PRU00282"/>
    </source>
</evidence>
<dbReference type="EMBL" id="FCQH01000019">
    <property type="protein sequence ID" value="CVL07232.1"/>
    <property type="molecule type" value="Genomic_DNA"/>
</dbReference>
<evidence type="ECO:0000256" key="6">
    <source>
        <dbReference type="ARBA" id="ARBA00022792"/>
    </source>
</evidence>
<dbReference type="GeneID" id="65094583"/>
<keyword evidence="3 11" id="KW-0813">Transport</keyword>
<dbReference type="SUPFAM" id="SSF103506">
    <property type="entry name" value="Mitochondrial carrier"/>
    <property type="match status" value="1"/>
</dbReference>
<feature type="repeat" description="Solcar" evidence="10">
    <location>
        <begin position="208"/>
        <end position="294"/>
    </location>
</feature>
<evidence type="ECO:0000256" key="5">
    <source>
        <dbReference type="ARBA" id="ARBA00022737"/>
    </source>
</evidence>
<evidence type="ECO:0000256" key="2">
    <source>
        <dbReference type="ARBA" id="ARBA00006375"/>
    </source>
</evidence>
<feature type="transmembrane region" description="Helical" evidence="12">
    <location>
        <begin position="173"/>
        <end position="194"/>
    </location>
</feature>
<evidence type="ECO:0000256" key="8">
    <source>
        <dbReference type="ARBA" id="ARBA00023128"/>
    </source>
</evidence>
<dbReference type="PANTHER" id="PTHR45624">
    <property type="entry name" value="MITOCHONDRIAL BASIC AMINO ACIDS TRANSPORTER-RELATED"/>
    <property type="match status" value="1"/>
</dbReference>
<comment type="caution">
    <text evidence="13">The sequence shown here is derived from an EMBL/GenBank/DDBJ whole genome shotgun (WGS) entry which is preliminary data.</text>
</comment>